<dbReference type="GO" id="GO:0008483">
    <property type="term" value="F:transaminase activity"/>
    <property type="evidence" value="ECO:0007669"/>
    <property type="project" value="UniProtKB-KW"/>
</dbReference>
<dbReference type="Pfam" id="PF01551">
    <property type="entry name" value="Peptidase_M23"/>
    <property type="match status" value="1"/>
</dbReference>
<evidence type="ECO:0000259" key="3">
    <source>
        <dbReference type="Pfam" id="PF01551"/>
    </source>
</evidence>
<name>B8G573_CHLAD</name>
<dbReference type="InterPro" id="IPR015421">
    <property type="entry name" value="PyrdxlP-dep_Trfase_major"/>
</dbReference>
<keyword evidence="5" id="KW-0032">Aminotransferase</keyword>
<dbReference type="InterPro" id="IPR011055">
    <property type="entry name" value="Dup_hybrid_motif"/>
</dbReference>
<dbReference type="Gene3D" id="3.40.640.10">
    <property type="entry name" value="Type I PLP-dependent aspartate aminotransferase-like (Major domain)"/>
    <property type="match status" value="1"/>
</dbReference>
<dbReference type="NCBIfam" id="NF004799">
    <property type="entry name" value="PRK06148.1"/>
    <property type="match status" value="1"/>
</dbReference>
<dbReference type="KEGG" id="cag:Cagg_2711"/>
<comment type="similarity">
    <text evidence="1">Belongs to the class-III pyridoxal-phosphate-dependent aminotransferase family.</text>
</comment>
<proteinExistence type="inferred from homology"/>
<dbReference type="Gene3D" id="2.70.70.10">
    <property type="entry name" value="Glucose Permease (Domain IIA)"/>
    <property type="match status" value="1"/>
</dbReference>
<dbReference type="SUPFAM" id="SSF51261">
    <property type="entry name" value="Duplicated hybrid motif"/>
    <property type="match status" value="1"/>
</dbReference>
<accession>B8G573</accession>
<dbReference type="CDD" id="cd00610">
    <property type="entry name" value="OAT_like"/>
    <property type="match status" value="1"/>
</dbReference>
<dbReference type="InterPro" id="IPR005814">
    <property type="entry name" value="Aminotrans_3"/>
</dbReference>
<dbReference type="OrthoDB" id="9807885at2"/>
<dbReference type="SUPFAM" id="SSF53383">
    <property type="entry name" value="PLP-dependent transferases"/>
    <property type="match status" value="1"/>
</dbReference>
<dbReference type="GO" id="GO:0030170">
    <property type="term" value="F:pyridoxal phosphate binding"/>
    <property type="evidence" value="ECO:0007669"/>
    <property type="project" value="InterPro"/>
</dbReference>
<dbReference type="InterPro" id="IPR015422">
    <property type="entry name" value="PyrdxlP-dep_Trfase_small"/>
</dbReference>
<evidence type="ECO:0000259" key="4">
    <source>
        <dbReference type="Pfam" id="PF01636"/>
    </source>
</evidence>
<dbReference type="eggNOG" id="COG2334">
    <property type="taxonomic scope" value="Bacteria"/>
</dbReference>
<feature type="domain" description="Aminoglycoside phosphotransferase" evidence="4">
    <location>
        <begin position="21"/>
        <end position="256"/>
    </location>
</feature>
<dbReference type="PANTHER" id="PTHR45688:SF13">
    <property type="entry name" value="ALANINE--GLYOXYLATE AMINOTRANSFERASE 2-LIKE"/>
    <property type="match status" value="1"/>
</dbReference>
<keyword evidence="6" id="KW-1185">Reference proteome</keyword>
<gene>
    <name evidence="5" type="ordered locus">Cagg_2711</name>
</gene>
<reference evidence="5" key="1">
    <citation type="submission" date="2008-12" db="EMBL/GenBank/DDBJ databases">
        <title>Complete sequence of Chloroflexus aggregans DSM 9485.</title>
        <authorList>
            <consortium name="US DOE Joint Genome Institute"/>
            <person name="Lucas S."/>
            <person name="Copeland A."/>
            <person name="Lapidus A."/>
            <person name="Glavina del Rio T."/>
            <person name="Dalin E."/>
            <person name="Tice H."/>
            <person name="Pitluck S."/>
            <person name="Foster B."/>
            <person name="Larimer F."/>
            <person name="Land M."/>
            <person name="Hauser L."/>
            <person name="Kyrpides N."/>
            <person name="Mikhailova N."/>
            <person name="Bryant D."/>
            <person name="Richardson P."/>
        </authorList>
    </citation>
    <scope>NUCLEOTIDE SEQUENCE</scope>
    <source>
        <strain evidence="5">DSM 9485</strain>
    </source>
</reference>
<evidence type="ECO:0000256" key="2">
    <source>
        <dbReference type="ARBA" id="ARBA00022898"/>
    </source>
</evidence>
<dbReference type="eggNOG" id="COG0739">
    <property type="taxonomic scope" value="Bacteria"/>
</dbReference>
<dbReference type="eggNOG" id="COG0160">
    <property type="taxonomic scope" value="Bacteria"/>
</dbReference>
<sequence>MPWSTALARHYHIHGTVTSLPGEYDLNLLVTASDGMQYVLKVMRPHCDPTLVDLQCAALEHLAVVAPDLPVPRLIRTTTGERFVAEQDRLIWLITALPGEHYATFRPRTTTLHTEVGRQAARLDQALGSFTHPTLHRPLKWNLLQADWATTALAAITDPTQRDLAATALAAYTDLRPNLLQLPLTIIHNDLNDYNLLVMADSYGHLTLSGILDFGDLCAAPRVCELAIAAAYALFDQPDPIRTLGELVAGYHSVWPLTAAEIDLIWPLIRTRLAVSVVNSALMKQQRPDDPYVTISEAPAWRLLAATAHNNPALVAARLRAICNLPISDAAERVMVWLDAQRGRFAPVIGCDLATVPVISLAVGEAPLPQDPFQLTTTEAEALTGSNTGVCIGRYGEPRLIYTAATFWTAPQPLAERRTIHLGVDLFAPPGTPVCAPLDGEVVAVEHLSDRLDYGGLVILKHYTPNGDPFYTLYGHLEPICFKRLTVGQHIAAGQLFAALGMNSNNGGWQPHLHFQLILLYDAVAGHWPGVAAASEWTWWHAVCPNPAALLNLPDERVAYQPLDQVSLLHERRTHFAGNLRLSYREPCTFLRGWRHYLFDEYGQTYLDAYNNVPHVGHAHPRIQAVAAQQLRLLNTNTRYLHPAQIAFAHELLAKLPPSLSVCFFVNSGSEANELALRLARTYTGGHDMITIDHGYHGHTTGAIAISAYKFNHPAGNGKPDWVEVVMAPDPYRGPYGHDGPRYAAEVDQAIERIATRGGKLAGFIAETFPSVAGQIIPPPGYLAAVYQRIRAAGGVCIADEVQTGLGRLGTHYWAFESQGVVPDIVVLGKPLGNGHPIGAVITTVEIARAFDNGLEFFSTFGGSTLSCVIGREVLRIIDEEGLMDNAHCVGQVLLTGLRDLQHRHPVISDVRGMGLFIGVELVTDRTTRTPATAAARYVRERLRAERILIGTEGPADNVLKIRPPLTFDLAATTVFLERLDAILGESFIARQGG</sequence>
<dbReference type="HOGENOM" id="CLU_010757_1_0_0"/>
<dbReference type="Proteomes" id="UP000002508">
    <property type="component" value="Chromosome"/>
</dbReference>
<dbReference type="Pfam" id="PF01636">
    <property type="entry name" value="APH"/>
    <property type="match status" value="1"/>
</dbReference>
<dbReference type="InterPro" id="IPR049704">
    <property type="entry name" value="Aminotrans_3_PPA_site"/>
</dbReference>
<dbReference type="InterPro" id="IPR016047">
    <property type="entry name" value="M23ase_b-sheet_dom"/>
</dbReference>
<dbReference type="EMBL" id="CP001337">
    <property type="protein sequence ID" value="ACL25579.1"/>
    <property type="molecule type" value="Genomic_DNA"/>
</dbReference>
<dbReference type="PANTHER" id="PTHR45688">
    <property type="match status" value="1"/>
</dbReference>
<dbReference type="STRING" id="326427.Cagg_2711"/>
<dbReference type="Gene3D" id="3.90.1200.10">
    <property type="match status" value="1"/>
</dbReference>
<evidence type="ECO:0000256" key="1">
    <source>
        <dbReference type="ARBA" id="ARBA00008954"/>
    </source>
</evidence>
<keyword evidence="2" id="KW-0663">Pyridoxal phosphate</keyword>
<dbReference type="CDD" id="cd12797">
    <property type="entry name" value="M23_peptidase"/>
    <property type="match status" value="1"/>
</dbReference>
<dbReference type="PROSITE" id="PS00600">
    <property type="entry name" value="AA_TRANSFER_CLASS_3"/>
    <property type="match status" value="1"/>
</dbReference>
<keyword evidence="5" id="KW-0808">Transferase</keyword>
<dbReference type="AlphaFoldDB" id="B8G573"/>
<dbReference type="RefSeq" id="WP_015941436.1">
    <property type="nucleotide sequence ID" value="NC_011831.1"/>
</dbReference>
<dbReference type="InterPro" id="IPR002575">
    <property type="entry name" value="Aminoglycoside_PTrfase"/>
</dbReference>
<protein>
    <submittedName>
        <fullName evidence="5">Aminotransferase class-III</fullName>
    </submittedName>
</protein>
<feature type="domain" description="M23ase beta-sheet core" evidence="3">
    <location>
        <begin position="420"/>
        <end position="517"/>
    </location>
</feature>
<evidence type="ECO:0000313" key="5">
    <source>
        <dbReference type="EMBL" id="ACL25579.1"/>
    </source>
</evidence>
<dbReference type="SUPFAM" id="SSF56112">
    <property type="entry name" value="Protein kinase-like (PK-like)"/>
    <property type="match status" value="1"/>
</dbReference>
<organism evidence="5 6">
    <name type="scientific">Chloroflexus aggregans (strain MD-66 / DSM 9485)</name>
    <dbReference type="NCBI Taxonomy" id="326427"/>
    <lineage>
        <taxon>Bacteria</taxon>
        <taxon>Bacillati</taxon>
        <taxon>Chloroflexota</taxon>
        <taxon>Chloroflexia</taxon>
        <taxon>Chloroflexales</taxon>
        <taxon>Chloroflexineae</taxon>
        <taxon>Chloroflexaceae</taxon>
        <taxon>Chloroflexus</taxon>
    </lineage>
</organism>
<dbReference type="InterPro" id="IPR015424">
    <property type="entry name" value="PyrdxlP-dep_Trfase"/>
</dbReference>
<dbReference type="Gene3D" id="3.90.1150.10">
    <property type="entry name" value="Aspartate Aminotransferase, domain 1"/>
    <property type="match status" value="1"/>
</dbReference>
<evidence type="ECO:0000313" key="6">
    <source>
        <dbReference type="Proteomes" id="UP000002508"/>
    </source>
</evidence>
<dbReference type="InterPro" id="IPR011009">
    <property type="entry name" value="Kinase-like_dom_sf"/>
</dbReference>
<dbReference type="Pfam" id="PF00202">
    <property type="entry name" value="Aminotran_3"/>
    <property type="match status" value="1"/>
</dbReference>